<feature type="compositionally biased region" description="Polar residues" evidence="1">
    <location>
        <begin position="186"/>
        <end position="195"/>
    </location>
</feature>
<protein>
    <submittedName>
        <fullName evidence="2">Uncharacterized protein</fullName>
    </submittedName>
</protein>
<dbReference type="Proteomes" id="UP000244803">
    <property type="component" value="Chromosome 4"/>
</dbReference>
<dbReference type="Pfam" id="PF04385">
    <property type="entry name" value="FAINT"/>
    <property type="match status" value="3"/>
</dbReference>
<feature type="region of interest" description="Disordered" evidence="1">
    <location>
        <begin position="30"/>
        <end position="83"/>
    </location>
</feature>
<sequence>MNIFRVFNTISYALFIYLLLFSRRNLVESNGTSGSTHLTSPKTNPAESGDGSHSTPPTSGDDGSTVNPGQGSTATPPADTANKTSFELDIKKDAGTNEFDYKKDNKIATFTAKDNYAFNVVKQDKNEIWRTDKETEYASKVVLNGKGQKEKIVTIYLPNNTTKSYKKDGKNKPWNEYTGPLPSTGKAKSSNSSDGSEFELDIKSDNSDSDNYSIVNASFGTKIYKIKRNAKCNAVKVDGKENTLIPVKNGRQLLNQNLKVQIEINNEEVGVLAVIVEKTDLLIQLVPKSGEGGKVFNTISYALFIYLLLFSRRNLVESNGTSAVASQSYGPGTVLSNKTGVDLSLKATKAKEEFNYNKSGQVVTFTAKGNYGFKSVKTGNKVVWETANSSEYATKVVLNGKGQKKKTVTIHLPNNTTKVFKRDDKNKPWNEVKQHAKDSVNTTSTTPAGGNAHGGASAPGSLSAGGQGGALVTPPANNLSESSPSTPPGTTNEGQSSTNPPENGGSPTNEGSRGHKGGESRDGSKVTTPPSSGIDGRSDGTQGGGASPPDNGYSGISASQTNDLMEKFDKLVGDKLEPSDYLKDIKLFKADPNDTTKTKELTTSDYKVKKHADENLYVFNHGVNCTLIKRDNNDLWKYDSSKSDAKYPKGMNVENDLIFIYFGEYTESYSKRTGEWKLSSTVKKDLSSLKVMADVDKSKQDRT</sequence>
<feature type="region of interest" description="Disordered" evidence="1">
    <location>
        <begin position="164"/>
        <end position="202"/>
    </location>
</feature>
<evidence type="ECO:0000256" key="1">
    <source>
        <dbReference type="SAM" id="MobiDB-lite"/>
    </source>
</evidence>
<feature type="compositionally biased region" description="Basic and acidic residues" evidence="1">
    <location>
        <begin position="420"/>
        <end position="438"/>
    </location>
</feature>
<feature type="region of interest" description="Disordered" evidence="1">
    <location>
        <begin position="413"/>
        <end position="558"/>
    </location>
</feature>
<dbReference type="AlphaFoldDB" id="A0A976QSU7"/>
<reference evidence="2" key="1">
    <citation type="submission" date="2022-07" db="EMBL/GenBank/DDBJ databases">
        <title>Evaluation of T. orientalis genome assembly methods using nanopore sequencing and analysis of variation between genomes.</title>
        <authorList>
            <person name="Yam J."/>
            <person name="Micallef M.L."/>
            <person name="Liu M."/>
            <person name="Djordjevic S.P."/>
            <person name="Bogema D.R."/>
            <person name="Jenkins C."/>
        </authorList>
    </citation>
    <scope>NUCLEOTIDE SEQUENCE</scope>
    <source>
        <strain evidence="2">Fish Creek</strain>
    </source>
</reference>
<organism evidence="2 3">
    <name type="scientific">Theileria orientalis</name>
    <dbReference type="NCBI Taxonomy" id="68886"/>
    <lineage>
        <taxon>Eukaryota</taxon>
        <taxon>Sar</taxon>
        <taxon>Alveolata</taxon>
        <taxon>Apicomplexa</taxon>
        <taxon>Aconoidasida</taxon>
        <taxon>Piroplasmida</taxon>
        <taxon>Theileriidae</taxon>
        <taxon>Theileria</taxon>
    </lineage>
</organism>
<dbReference type="InterPro" id="IPR007480">
    <property type="entry name" value="DUF529"/>
</dbReference>
<gene>
    <name evidence="2" type="ORF">MACJ_002657</name>
</gene>
<dbReference type="OrthoDB" id="10652282at2759"/>
<feature type="compositionally biased region" description="Basic and acidic residues" evidence="1">
    <location>
        <begin position="512"/>
        <end position="524"/>
    </location>
</feature>
<feature type="compositionally biased region" description="Low complexity" evidence="1">
    <location>
        <begin position="482"/>
        <end position="491"/>
    </location>
</feature>
<name>A0A976QSU7_THEOR</name>
<feature type="compositionally biased region" description="Polar residues" evidence="1">
    <location>
        <begin position="439"/>
        <end position="448"/>
    </location>
</feature>
<dbReference type="EMBL" id="CP056067">
    <property type="protein sequence ID" value="UKJ89407.1"/>
    <property type="molecule type" value="Genomic_DNA"/>
</dbReference>
<feature type="compositionally biased region" description="Polar residues" evidence="1">
    <location>
        <begin position="492"/>
        <end position="511"/>
    </location>
</feature>
<evidence type="ECO:0000313" key="2">
    <source>
        <dbReference type="EMBL" id="UKJ89407.1"/>
    </source>
</evidence>
<proteinExistence type="predicted"/>
<accession>A0A976QSU7</accession>
<evidence type="ECO:0000313" key="3">
    <source>
        <dbReference type="Proteomes" id="UP000244803"/>
    </source>
</evidence>